<dbReference type="GO" id="GO:0070971">
    <property type="term" value="C:endoplasmic reticulum exit site"/>
    <property type="evidence" value="ECO:0007669"/>
    <property type="project" value="TreeGrafter"/>
</dbReference>
<dbReference type="EMBL" id="PPHD01014363">
    <property type="protein sequence ID" value="POI29692.1"/>
    <property type="molecule type" value="Genomic_DNA"/>
</dbReference>
<keyword evidence="5" id="KW-0256">Endoplasmic reticulum</keyword>
<proteinExistence type="predicted"/>
<feature type="region of interest" description="Disordered" evidence="7">
    <location>
        <begin position="343"/>
        <end position="429"/>
    </location>
</feature>
<evidence type="ECO:0000313" key="9">
    <source>
        <dbReference type="EMBL" id="POI29692.1"/>
    </source>
</evidence>
<dbReference type="GO" id="GO:0007029">
    <property type="term" value="P:endoplasmic reticulum organization"/>
    <property type="evidence" value="ECO:0007669"/>
    <property type="project" value="TreeGrafter"/>
</dbReference>
<dbReference type="GO" id="GO:0030127">
    <property type="term" value="C:COPII vesicle coat"/>
    <property type="evidence" value="ECO:0007669"/>
    <property type="project" value="TreeGrafter"/>
</dbReference>
<evidence type="ECO:0000256" key="5">
    <source>
        <dbReference type="ARBA" id="ARBA00022824"/>
    </source>
</evidence>
<evidence type="ECO:0000259" key="8">
    <source>
        <dbReference type="Pfam" id="PF12931"/>
    </source>
</evidence>
<dbReference type="InterPro" id="IPR040251">
    <property type="entry name" value="SEC31-like"/>
</dbReference>
<dbReference type="Proteomes" id="UP000237246">
    <property type="component" value="Unassembled WGS sequence"/>
</dbReference>
<sequence>MSFGTQVNLEQESRTKLLKLLGYSKEDLQKKITSCLSNGIPDKQTLPEADDTNAAQPDQLLINSSDDVAAVSSSSAFFDNLIPQNMSTLEIPVTEDTDGLISQALLLGNFEGAVELCMRAERFADAIILAIAGGENLLKETQKRYFAKRKTKLSLLLSSIVQQKWQDIVCTCDLQSWKEALAILLTYSKHEDYTQLCDMLGSRLELEGDAALSNDACLCYISSGNVERLVECWVKNHETSSPLALQDLIEKVMVLSRSIEMLRGTAEPAPGPVLAEQITQYASLLASQGCLAAAMNYLPNSSKELLIEQLRDRLFHAQGENVGDQPPPPFPYTRVNVGVMKHASPAAQRGSTPEGAAHKTDGRHPEKTSTSPQTSVYSRGPPYPQYNVGMVPATASGPALSQSQPFSPVGARPVGPAPFPSQPPLSGQSMPMTSPGVLPSGPALFTPASIPASQLPAACPLPVAAPLGFSSAPFSSPMNVGYPQGGPGAPSTKPLPAASLPPPPIGFFPWLDPHVDHAGSTQRSFQTCRGGSVAASSEMSSNRSPERELPFQQGNKGLNDSLLKERWFRGKDTKRFLRLKMPCDNSLLRSSLLLAAFSPTQESWTDPSTARGGLQKKKLPEKFAPLAPITAPVMSLPTEPQGIHPQLSRLQESGQSPPGAPKEGSLQYHQLPAEKVEKKELPPEHQGLKTTLEGLVQRCSAVATDPKTRRKLEDALQRLETLYDKLREQAVSIYLHTLLFLQGM</sequence>
<evidence type="ECO:0000313" key="10">
    <source>
        <dbReference type="Proteomes" id="UP000237246"/>
    </source>
</evidence>
<gene>
    <name evidence="9" type="ORF">CIB84_006558</name>
</gene>
<accession>A0A2P4T005</accession>
<organism evidence="9 10">
    <name type="scientific">Bambusicola thoracicus</name>
    <name type="common">Chinese bamboo-partridge</name>
    <name type="synonym">Perdix thoracica</name>
    <dbReference type="NCBI Taxonomy" id="9083"/>
    <lineage>
        <taxon>Eukaryota</taxon>
        <taxon>Metazoa</taxon>
        <taxon>Chordata</taxon>
        <taxon>Craniata</taxon>
        <taxon>Vertebrata</taxon>
        <taxon>Euteleostomi</taxon>
        <taxon>Archelosauria</taxon>
        <taxon>Archosauria</taxon>
        <taxon>Dinosauria</taxon>
        <taxon>Saurischia</taxon>
        <taxon>Theropoda</taxon>
        <taxon>Coelurosauria</taxon>
        <taxon>Aves</taxon>
        <taxon>Neognathae</taxon>
        <taxon>Galloanserae</taxon>
        <taxon>Galliformes</taxon>
        <taxon>Phasianidae</taxon>
        <taxon>Perdicinae</taxon>
        <taxon>Bambusicola</taxon>
    </lineage>
</organism>
<keyword evidence="2" id="KW-0813">Transport</keyword>
<keyword evidence="10" id="KW-1185">Reference proteome</keyword>
<feature type="domain" description="Sec16 Sec23-binding" evidence="8">
    <location>
        <begin position="101"/>
        <end position="298"/>
    </location>
</feature>
<feature type="region of interest" description="Disordered" evidence="7">
    <location>
        <begin position="528"/>
        <end position="556"/>
    </location>
</feature>
<keyword evidence="3" id="KW-0853">WD repeat</keyword>
<dbReference type="AlphaFoldDB" id="A0A2P4T005"/>
<evidence type="ECO:0000256" key="2">
    <source>
        <dbReference type="ARBA" id="ARBA00022448"/>
    </source>
</evidence>
<keyword evidence="4" id="KW-0677">Repeat</keyword>
<dbReference type="GO" id="GO:0005198">
    <property type="term" value="F:structural molecule activity"/>
    <property type="evidence" value="ECO:0007669"/>
    <property type="project" value="TreeGrafter"/>
</dbReference>
<comment type="subcellular location">
    <subcellularLocation>
        <location evidence="1">Endoplasmic reticulum</location>
    </subcellularLocation>
</comment>
<evidence type="ECO:0000256" key="6">
    <source>
        <dbReference type="ARBA" id="ARBA00022892"/>
    </source>
</evidence>
<evidence type="ECO:0000256" key="1">
    <source>
        <dbReference type="ARBA" id="ARBA00004240"/>
    </source>
</evidence>
<dbReference type="PANTHER" id="PTHR13923:SF22">
    <property type="entry name" value="PROTEIN TRANSPORT PROTEIN SEC31B"/>
    <property type="match status" value="1"/>
</dbReference>
<dbReference type="GO" id="GO:0090110">
    <property type="term" value="P:COPII-coated vesicle cargo loading"/>
    <property type="evidence" value="ECO:0007669"/>
    <property type="project" value="TreeGrafter"/>
</dbReference>
<feature type="compositionally biased region" description="Polar residues" evidence="7">
    <location>
        <begin position="528"/>
        <end position="543"/>
    </location>
</feature>
<evidence type="ECO:0000256" key="3">
    <source>
        <dbReference type="ARBA" id="ARBA00022574"/>
    </source>
</evidence>
<reference evidence="9 10" key="1">
    <citation type="submission" date="2018-01" db="EMBL/GenBank/DDBJ databases">
        <title>Comparison of the Chinese Bamboo Partridge and Red Junglefowl genome sequences highlights the importance of demography in genome evolution.</title>
        <authorList>
            <person name="Tiley G.P."/>
            <person name="Kimball R.T."/>
            <person name="Braun E.L."/>
            <person name="Burleigh J.G."/>
        </authorList>
    </citation>
    <scope>NUCLEOTIDE SEQUENCE [LARGE SCALE GENOMIC DNA]</scope>
    <source>
        <strain evidence="9">RTK389</strain>
        <tissue evidence="9">Blood</tissue>
    </source>
</reference>
<comment type="caution">
    <text evidence="9">The sequence shown here is derived from an EMBL/GenBank/DDBJ whole genome shotgun (WGS) entry which is preliminary data.</text>
</comment>
<evidence type="ECO:0000256" key="4">
    <source>
        <dbReference type="ARBA" id="ARBA00022737"/>
    </source>
</evidence>
<feature type="compositionally biased region" description="Basic and acidic residues" evidence="7">
    <location>
        <begin position="356"/>
        <end position="367"/>
    </location>
</feature>
<protein>
    <recommendedName>
        <fullName evidence="8">Sec16 Sec23-binding domain-containing protein</fullName>
    </recommendedName>
</protein>
<dbReference type="Pfam" id="PF12931">
    <property type="entry name" value="TPR_Sec16"/>
    <property type="match status" value="1"/>
</dbReference>
<dbReference type="Gene3D" id="1.25.40.1030">
    <property type="match status" value="1"/>
</dbReference>
<feature type="compositionally biased region" description="Polar residues" evidence="7">
    <location>
        <begin position="368"/>
        <end position="377"/>
    </location>
</feature>
<dbReference type="OrthoDB" id="542917at2759"/>
<dbReference type="PANTHER" id="PTHR13923">
    <property type="entry name" value="SEC31-RELATED PROTEIN"/>
    <property type="match status" value="1"/>
</dbReference>
<dbReference type="InterPro" id="IPR024298">
    <property type="entry name" value="Sec16_Sec23-bd"/>
</dbReference>
<keyword evidence="6" id="KW-0931">ER-Golgi transport</keyword>
<name>A0A2P4T005_BAMTH</name>
<evidence type="ECO:0000256" key="7">
    <source>
        <dbReference type="SAM" id="MobiDB-lite"/>
    </source>
</evidence>